<sequence length="504" mass="57224">MQLPKRSPSNTTAKKPLDELHDVLEKVRVRCGIPGMSVAVLYKGELIFAEGFGKRNEQESFTVETLSTIASVTKSFTATTIGELVAEGKVDWDKTPVSEYLPEFQLKDPILTSQLTFVDLLSHRTGLPDLYIRWYKNNVSRRELIKRLRHFDMSSKLGSKTIYNNDMYAVAGEAAANVAGIPYEDLVREKVLSPLGLTNTGFSAMEMRKRPNYTMPYKAASFEDAQKGLYKMIELDHVYAAIAPAGDMFSNVLDLVQWGRVVMNRGALNGKQILNKESIEETLKPYTIKDDMPRRPDLGPATTYGLGWWFDTYKGHVFYRHTGSVCRNCTSLTIYPHADLVIAQLFNIYPCELGPILDYHIVDELLNLPKTENWLLDVAVKETKMAYDTLASTLHGNLPQRVLNRPPTHPWQAYVGMYFNPVFGDISVRMERNIVTGEEALFFIYVSFDDQLVHYHYDAFVMTFDMNPEPSSSLATFQTGRDGMVAALTVEFYLQGPFEFKRKD</sequence>
<organism evidence="4 5">
    <name type="scientific">Modicella reniformis</name>
    <dbReference type="NCBI Taxonomy" id="1440133"/>
    <lineage>
        <taxon>Eukaryota</taxon>
        <taxon>Fungi</taxon>
        <taxon>Fungi incertae sedis</taxon>
        <taxon>Mucoromycota</taxon>
        <taxon>Mortierellomycotina</taxon>
        <taxon>Mortierellomycetes</taxon>
        <taxon>Mortierellales</taxon>
        <taxon>Mortierellaceae</taxon>
        <taxon>Modicella</taxon>
    </lineage>
</organism>
<dbReference type="Gene3D" id="3.40.710.10">
    <property type="entry name" value="DD-peptidase/beta-lactamase superfamily"/>
    <property type="match status" value="1"/>
</dbReference>
<dbReference type="Gene3D" id="2.40.128.600">
    <property type="match status" value="1"/>
</dbReference>
<accession>A0A9P6MKW4</accession>
<dbReference type="Proteomes" id="UP000749646">
    <property type="component" value="Unassembled WGS sequence"/>
</dbReference>
<evidence type="ECO:0000313" key="5">
    <source>
        <dbReference type="Proteomes" id="UP000749646"/>
    </source>
</evidence>
<feature type="domain" description="Beta-lactamase-related" evidence="2">
    <location>
        <begin position="28"/>
        <end position="348"/>
    </location>
</feature>
<dbReference type="InterPro" id="IPR001466">
    <property type="entry name" value="Beta-lactam-related"/>
</dbReference>
<gene>
    <name evidence="4" type="ORF">BGZ65_002883</name>
</gene>
<protein>
    <recommendedName>
        <fullName evidence="6">Beta-lactamase/transpeptidase-like protein</fullName>
    </recommendedName>
</protein>
<dbReference type="InterPro" id="IPR021860">
    <property type="entry name" value="Peptidase_S12_Pab87-rel_C"/>
</dbReference>
<comment type="caution">
    <text evidence="4">The sequence shown here is derived from an EMBL/GenBank/DDBJ whole genome shotgun (WGS) entry which is preliminary data.</text>
</comment>
<proteinExistence type="inferred from homology"/>
<evidence type="ECO:0000259" key="2">
    <source>
        <dbReference type="Pfam" id="PF00144"/>
    </source>
</evidence>
<reference evidence="4" key="1">
    <citation type="journal article" date="2020" name="Fungal Divers.">
        <title>Resolving the Mortierellaceae phylogeny through synthesis of multi-gene phylogenetics and phylogenomics.</title>
        <authorList>
            <person name="Vandepol N."/>
            <person name="Liber J."/>
            <person name="Desiro A."/>
            <person name="Na H."/>
            <person name="Kennedy M."/>
            <person name="Barry K."/>
            <person name="Grigoriev I.V."/>
            <person name="Miller A.N."/>
            <person name="O'Donnell K."/>
            <person name="Stajich J.E."/>
            <person name="Bonito G."/>
        </authorList>
    </citation>
    <scope>NUCLEOTIDE SEQUENCE</scope>
    <source>
        <strain evidence="4">MES-2147</strain>
    </source>
</reference>
<name>A0A9P6MKW4_9FUNG</name>
<dbReference type="Pfam" id="PF00144">
    <property type="entry name" value="Beta-lactamase"/>
    <property type="match status" value="1"/>
</dbReference>
<dbReference type="InterPro" id="IPR012338">
    <property type="entry name" value="Beta-lactam/transpept-like"/>
</dbReference>
<dbReference type="PANTHER" id="PTHR46825:SF15">
    <property type="entry name" value="BETA-LACTAMASE-RELATED DOMAIN-CONTAINING PROTEIN"/>
    <property type="match status" value="1"/>
</dbReference>
<comment type="similarity">
    <text evidence="1">Belongs to the peptidase S12 family.</text>
</comment>
<evidence type="ECO:0000256" key="1">
    <source>
        <dbReference type="ARBA" id="ARBA00038215"/>
    </source>
</evidence>
<dbReference type="OrthoDB" id="5946976at2759"/>
<feature type="domain" description="Peptidase S12 Pab87-related C-terminal" evidence="3">
    <location>
        <begin position="401"/>
        <end position="491"/>
    </location>
</feature>
<evidence type="ECO:0000259" key="3">
    <source>
        <dbReference type="Pfam" id="PF11954"/>
    </source>
</evidence>
<evidence type="ECO:0000313" key="4">
    <source>
        <dbReference type="EMBL" id="KAG0006848.1"/>
    </source>
</evidence>
<dbReference type="PANTHER" id="PTHR46825">
    <property type="entry name" value="D-ALANYL-D-ALANINE-CARBOXYPEPTIDASE/ENDOPEPTIDASE AMPH"/>
    <property type="match status" value="1"/>
</dbReference>
<dbReference type="InterPro" id="IPR050491">
    <property type="entry name" value="AmpC-like"/>
</dbReference>
<dbReference type="EMBL" id="JAAAHW010000047">
    <property type="protein sequence ID" value="KAG0006848.1"/>
    <property type="molecule type" value="Genomic_DNA"/>
</dbReference>
<keyword evidence="5" id="KW-1185">Reference proteome</keyword>
<dbReference type="Pfam" id="PF11954">
    <property type="entry name" value="DUF3471"/>
    <property type="match status" value="1"/>
</dbReference>
<dbReference type="SUPFAM" id="SSF56601">
    <property type="entry name" value="beta-lactamase/transpeptidase-like"/>
    <property type="match status" value="1"/>
</dbReference>
<evidence type="ECO:0008006" key="6">
    <source>
        <dbReference type="Google" id="ProtNLM"/>
    </source>
</evidence>
<dbReference type="AlphaFoldDB" id="A0A9P6MKW4"/>